<evidence type="ECO:0000313" key="2">
    <source>
        <dbReference type="EMBL" id="EXK76530.1"/>
    </source>
</evidence>
<feature type="region of interest" description="Disordered" evidence="1">
    <location>
        <begin position="1"/>
        <end position="20"/>
    </location>
</feature>
<dbReference type="HOGENOM" id="CLU_1627132_0_0_1"/>
<protein>
    <submittedName>
        <fullName evidence="2">Uncharacterized protein</fullName>
    </submittedName>
</protein>
<dbReference type="Proteomes" id="UP000030663">
    <property type="component" value="Unassembled WGS sequence"/>
</dbReference>
<sequence>MSETALKGSLASSPSSSPPPTVPCFGFRLKSIAKQAHRITETFEPGSSGDSSVLDFQRSAAKKQPAPSSLVLPQAKMARIRELSVGYIVGSNLPFTTFESTHLQELFRQLDSDLYIQMPWGRTAAKEDLEDILSLKEAAIKEELDAAVTQIHISFISGCLQTD</sequence>
<evidence type="ECO:0000256" key="1">
    <source>
        <dbReference type="SAM" id="MobiDB-lite"/>
    </source>
</evidence>
<dbReference type="AlphaFoldDB" id="X0B315"/>
<reference evidence="2 3" key="1">
    <citation type="submission" date="2011-11" db="EMBL/GenBank/DDBJ databases">
        <title>The Genome Sequence of Fusarium oxysporum PHW815.</title>
        <authorList>
            <consortium name="The Broad Institute Genome Sequencing Platform"/>
            <person name="Ma L.-J."/>
            <person name="Gale L.R."/>
            <person name="Schwartz D.C."/>
            <person name="Zhou S."/>
            <person name="Corby-Kistler H."/>
            <person name="Young S.K."/>
            <person name="Zeng Q."/>
            <person name="Gargeya S."/>
            <person name="Fitzgerald M."/>
            <person name="Haas B."/>
            <person name="Abouelleil A."/>
            <person name="Alvarado L."/>
            <person name="Arachchi H.M."/>
            <person name="Berlin A."/>
            <person name="Brown A."/>
            <person name="Chapman S.B."/>
            <person name="Chen Z."/>
            <person name="Dunbar C."/>
            <person name="Freedman E."/>
            <person name="Gearin G."/>
            <person name="Goldberg J."/>
            <person name="Griggs A."/>
            <person name="Gujja S."/>
            <person name="Heiman D."/>
            <person name="Howarth C."/>
            <person name="Larson L."/>
            <person name="Lui A."/>
            <person name="MacDonald P.J.P."/>
            <person name="Montmayeur A."/>
            <person name="Murphy C."/>
            <person name="Neiman D."/>
            <person name="Pearson M."/>
            <person name="Priest M."/>
            <person name="Roberts A."/>
            <person name="Saif S."/>
            <person name="Shea T."/>
            <person name="Shenoy N."/>
            <person name="Sisk P."/>
            <person name="Stolte C."/>
            <person name="Sykes S."/>
            <person name="Wortman J."/>
            <person name="Nusbaum C."/>
            <person name="Birren B."/>
        </authorList>
    </citation>
    <scope>NUCLEOTIDE SEQUENCE [LARGE SCALE GENOMIC DNA]</scope>
    <source>
        <strain evidence="2 3">54005</strain>
    </source>
</reference>
<gene>
    <name evidence="2" type="ORF">FOQG_18729</name>
</gene>
<keyword evidence="3" id="KW-1185">Reference proteome</keyword>
<organism evidence="2 3">
    <name type="scientific">Fusarium oxysporum f. sp. raphani 54005</name>
    <dbReference type="NCBI Taxonomy" id="1089458"/>
    <lineage>
        <taxon>Eukaryota</taxon>
        <taxon>Fungi</taxon>
        <taxon>Dikarya</taxon>
        <taxon>Ascomycota</taxon>
        <taxon>Pezizomycotina</taxon>
        <taxon>Sordariomycetes</taxon>
        <taxon>Hypocreomycetidae</taxon>
        <taxon>Hypocreales</taxon>
        <taxon>Nectriaceae</taxon>
        <taxon>Fusarium</taxon>
        <taxon>Fusarium oxysporum species complex</taxon>
    </lineage>
</organism>
<evidence type="ECO:0000313" key="3">
    <source>
        <dbReference type="Proteomes" id="UP000030663"/>
    </source>
</evidence>
<proteinExistence type="predicted"/>
<name>X0B315_FUSOX</name>
<dbReference type="OrthoDB" id="5042188at2759"/>
<accession>X0B315</accession>
<dbReference type="EMBL" id="KI979491">
    <property type="protein sequence ID" value="EXK76530.1"/>
    <property type="molecule type" value="Genomic_DNA"/>
</dbReference>